<dbReference type="GeneID" id="63799145"/>
<sequence length="362" mass="39567">MLVEVKAIALNPVDYFQRDIGALIQGFPTVLGSDIAGVVVSVGPDTPSNTPQPGSRVAAYASGYFHKSAADFGSFQQFVLVGVEKVALLPNFVSFAEGSILPMSVSVAMSAWYGFGMPHNTKYSPGDRQGMLVWGASTSVGTAAVQSAKSMGFYVYATASPQNHGYLQKIGADRVFDYKSDNIVLEIMNSWSQDHITLQHCFLGQGNLDFVSDLLNRLRGDGIAKIGSAPIIPPDAKKIDGVIVNFLHPPKEAKESYDYFHWVFNEWLTERLAKKEYIPSPRLKVVGTGLEAIDRALDELKQGVSGTKLVVELDYQDFGDVPNDWKDNESYEGLAENAVFIQSPKARYNSIGTDADEASRYD</sequence>
<evidence type="ECO:0000256" key="2">
    <source>
        <dbReference type="ARBA" id="ARBA00023002"/>
    </source>
</evidence>
<dbReference type="EMBL" id="MIKG01000027">
    <property type="protein sequence ID" value="RAO73919.1"/>
    <property type="molecule type" value="Genomic_DNA"/>
</dbReference>
<name>A0A364LDS2_TALAM</name>
<evidence type="ECO:0000313" key="5">
    <source>
        <dbReference type="Proteomes" id="UP000249363"/>
    </source>
</evidence>
<accession>A0A364LDS2</accession>
<evidence type="ECO:0000313" key="4">
    <source>
        <dbReference type="EMBL" id="RAO73919.1"/>
    </source>
</evidence>
<keyword evidence="5" id="KW-1185">Reference proteome</keyword>
<dbReference type="InterPro" id="IPR036291">
    <property type="entry name" value="NAD(P)-bd_dom_sf"/>
</dbReference>
<dbReference type="PANTHER" id="PTHR45348:SF2">
    <property type="entry name" value="ZINC-TYPE ALCOHOL DEHYDROGENASE-LIKE PROTEIN C2E1P3.01"/>
    <property type="match status" value="1"/>
</dbReference>
<protein>
    <recommendedName>
        <fullName evidence="3">Enoyl reductase (ER) domain-containing protein</fullName>
    </recommendedName>
</protein>
<dbReference type="GO" id="GO:0016651">
    <property type="term" value="F:oxidoreductase activity, acting on NAD(P)H"/>
    <property type="evidence" value="ECO:0007669"/>
    <property type="project" value="InterPro"/>
</dbReference>
<reference evidence="4 5" key="1">
    <citation type="journal article" date="2017" name="Biotechnol. Biofuels">
        <title>Differential beta-glucosidase expression as a function of carbon source availability in Talaromyces amestolkiae: a genomic and proteomic approach.</title>
        <authorList>
            <person name="de Eugenio L.I."/>
            <person name="Mendez-Liter J.A."/>
            <person name="Nieto-Dominguez M."/>
            <person name="Alonso L."/>
            <person name="Gil-Munoz J."/>
            <person name="Barriuso J."/>
            <person name="Prieto A."/>
            <person name="Martinez M.J."/>
        </authorList>
    </citation>
    <scope>NUCLEOTIDE SEQUENCE [LARGE SCALE GENOMIC DNA]</scope>
    <source>
        <strain evidence="4 5">CIB</strain>
    </source>
</reference>
<dbReference type="AlphaFoldDB" id="A0A364LDS2"/>
<dbReference type="InterPro" id="IPR020843">
    <property type="entry name" value="ER"/>
</dbReference>
<comment type="similarity">
    <text evidence="1">Belongs to the zinc-containing alcohol dehydrogenase family.</text>
</comment>
<comment type="caution">
    <text evidence="4">The sequence shown here is derived from an EMBL/GenBank/DDBJ whole genome shotgun (WGS) entry which is preliminary data.</text>
</comment>
<dbReference type="SMART" id="SM00829">
    <property type="entry name" value="PKS_ER"/>
    <property type="match status" value="1"/>
</dbReference>
<evidence type="ECO:0000259" key="3">
    <source>
        <dbReference type="SMART" id="SM00829"/>
    </source>
</evidence>
<dbReference type="CDD" id="cd08249">
    <property type="entry name" value="enoyl_reductase_like"/>
    <property type="match status" value="1"/>
</dbReference>
<dbReference type="PANTHER" id="PTHR45348">
    <property type="entry name" value="HYPOTHETICAL OXIDOREDUCTASE (EUROFUNG)"/>
    <property type="match status" value="1"/>
</dbReference>
<gene>
    <name evidence="4" type="ORF">BHQ10_009931</name>
</gene>
<dbReference type="SUPFAM" id="SSF51735">
    <property type="entry name" value="NAD(P)-binding Rossmann-fold domains"/>
    <property type="match status" value="1"/>
</dbReference>
<organism evidence="4 5">
    <name type="scientific">Talaromyces amestolkiae</name>
    <dbReference type="NCBI Taxonomy" id="1196081"/>
    <lineage>
        <taxon>Eukaryota</taxon>
        <taxon>Fungi</taxon>
        <taxon>Dikarya</taxon>
        <taxon>Ascomycota</taxon>
        <taxon>Pezizomycotina</taxon>
        <taxon>Eurotiomycetes</taxon>
        <taxon>Eurotiomycetidae</taxon>
        <taxon>Eurotiales</taxon>
        <taxon>Trichocomaceae</taxon>
        <taxon>Talaromyces</taxon>
        <taxon>Talaromyces sect. Talaromyces</taxon>
    </lineage>
</organism>
<dbReference type="Pfam" id="PF08240">
    <property type="entry name" value="ADH_N"/>
    <property type="match status" value="1"/>
</dbReference>
<dbReference type="SUPFAM" id="SSF50129">
    <property type="entry name" value="GroES-like"/>
    <property type="match status" value="1"/>
</dbReference>
<feature type="domain" description="Enoyl reductase (ER)" evidence="3">
    <location>
        <begin position="1"/>
        <end position="311"/>
    </location>
</feature>
<dbReference type="InterPro" id="IPR013154">
    <property type="entry name" value="ADH-like_N"/>
</dbReference>
<proteinExistence type="inferred from homology"/>
<keyword evidence="2" id="KW-0560">Oxidoreductase</keyword>
<dbReference type="STRING" id="1196081.A0A364LDS2"/>
<dbReference type="OrthoDB" id="10257049at2759"/>
<dbReference type="Proteomes" id="UP000249363">
    <property type="component" value="Unassembled WGS sequence"/>
</dbReference>
<dbReference type="RefSeq" id="XP_040738433.1">
    <property type="nucleotide sequence ID" value="XM_040882900.1"/>
</dbReference>
<dbReference type="InterPro" id="IPR047122">
    <property type="entry name" value="Trans-enoyl_RdTase-like"/>
</dbReference>
<evidence type="ECO:0000256" key="1">
    <source>
        <dbReference type="ARBA" id="ARBA00008072"/>
    </source>
</evidence>
<dbReference type="Gene3D" id="3.90.180.10">
    <property type="entry name" value="Medium-chain alcohol dehydrogenases, catalytic domain"/>
    <property type="match status" value="1"/>
</dbReference>
<dbReference type="Gene3D" id="3.40.50.720">
    <property type="entry name" value="NAD(P)-binding Rossmann-like Domain"/>
    <property type="match status" value="1"/>
</dbReference>
<dbReference type="InterPro" id="IPR011032">
    <property type="entry name" value="GroES-like_sf"/>
</dbReference>